<evidence type="ECO:0000313" key="1">
    <source>
        <dbReference type="EMBL" id="APB30667.1"/>
    </source>
</evidence>
<dbReference type="RefSeq" id="WP_071456235.1">
    <property type="nucleotide sequence ID" value="NZ_CP017267.1"/>
</dbReference>
<dbReference type="InterPro" id="IPR015045">
    <property type="entry name" value="MPT-1-like_LmxM"/>
</dbReference>
<dbReference type="STRING" id="519472.BHY08_01790"/>
<dbReference type="PANTHER" id="PTHR37036:SF2">
    <property type="entry name" value="DUF1861 FAMILY PROTEIN"/>
    <property type="match status" value="1"/>
</dbReference>
<dbReference type="OrthoDB" id="7544904at2"/>
<dbReference type="SUPFAM" id="SSF75005">
    <property type="entry name" value="Arabinanase/levansucrase/invertase"/>
    <property type="match status" value="1"/>
</dbReference>
<keyword evidence="2" id="KW-1185">Reference proteome</keyword>
<gene>
    <name evidence="1" type="ORF">BHY08_01790</name>
</gene>
<dbReference type="AlphaFoldDB" id="A0A1J0A411"/>
<dbReference type="EMBL" id="CP017267">
    <property type="protein sequence ID" value="APB30667.1"/>
    <property type="molecule type" value="Genomic_DNA"/>
</dbReference>
<dbReference type="Pfam" id="PF08950">
    <property type="entry name" value="DUF1861"/>
    <property type="match status" value="1"/>
</dbReference>
<dbReference type="Proteomes" id="UP000191200">
    <property type="component" value="Chromosome"/>
</dbReference>
<protein>
    <recommendedName>
        <fullName evidence="3">DUF1861 family protein</fullName>
    </recommendedName>
</protein>
<dbReference type="Gene3D" id="2.115.10.20">
    <property type="entry name" value="Glycosyl hydrolase domain, family 43"/>
    <property type="match status" value="1"/>
</dbReference>
<name>A0A1J0A411_9ENTE</name>
<dbReference type="InterPro" id="IPR023296">
    <property type="entry name" value="Glyco_hydro_beta-prop_sf"/>
</dbReference>
<organism evidence="1 2">
    <name type="scientific">Vagococcus teuberi</name>
    <dbReference type="NCBI Taxonomy" id="519472"/>
    <lineage>
        <taxon>Bacteria</taxon>
        <taxon>Bacillati</taxon>
        <taxon>Bacillota</taxon>
        <taxon>Bacilli</taxon>
        <taxon>Lactobacillales</taxon>
        <taxon>Enterococcaceae</taxon>
        <taxon>Vagococcus</taxon>
    </lineage>
</organism>
<proteinExistence type="predicted"/>
<dbReference type="KEGG" id="vte:BHY08_01790"/>
<sequence>MIYVKDLLEDYREMQSTTLAKHIVFKGVGDKDVYNTTAPFLLNNTEVIAGRIESRDSELSHVRLFEKRAETEYDLLTEGIDLALQDPFYTIIDGSIILGGVEVFFEEDGSAKWRTILHKLEDEKTAIRFFDGPLGMKDLRLAQLPNKKILVLTRPQGEKGGRGKIGFTVINQLSELTIDIINSAPLLTNQFCDEEWGGANEIHMIGEDICVLGHIANFDSQGDRHYYAMSFNIDLEQGCMINQKIIAERSNFLDGPSKRPDLYDVVFSGGILLQDDDAIVYAGISDAGSQKLQIKNPFL</sequence>
<dbReference type="PANTHER" id="PTHR37036">
    <property type="match status" value="1"/>
</dbReference>
<accession>A0A1J0A411</accession>
<evidence type="ECO:0008006" key="3">
    <source>
        <dbReference type="Google" id="ProtNLM"/>
    </source>
</evidence>
<evidence type="ECO:0000313" key="2">
    <source>
        <dbReference type="Proteomes" id="UP000191200"/>
    </source>
</evidence>
<reference evidence="1 2" key="1">
    <citation type="submission" date="2016-09" db="EMBL/GenBank/DDBJ databases">
        <title>Vagococcus teuberi sp. nov., isolated from the Malian artisanal sour milk fene.</title>
        <authorList>
            <person name="Wullschleger S."/>
            <person name="Seifert C."/>
            <person name="Baumgartner S."/>
            <person name="Lacroix C."/>
            <person name="Bonfoh B."/>
            <person name="Stevens M.J."/>
            <person name="Meile L."/>
        </authorList>
    </citation>
    <scope>NUCLEOTIDE SEQUENCE [LARGE SCALE GENOMIC DNA]</scope>
    <source>
        <strain evidence="1 2">DSM 21459</strain>
    </source>
</reference>